<dbReference type="InterPro" id="IPR051533">
    <property type="entry name" value="WaaL-like"/>
</dbReference>
<comment type="caution">
    <text evidence="2">The sequence shown here is derived from an EMBL/GenBank/DDBJ whole genome shotgun (WGS) entry which is preliminary data.</text>
</comment>
<evidence type="ECO:0008006" key="4">
    <source>
        <dbReference type="Google" id="ProtNLM"/>
    </source>
</evidence>
<keyword evidence="1" id="KW-0472">Membrane</keyword>
<name>A0A8J8TQH2_9EURY</name>
<reference evidence="2" key="1">
    <citation type="submission" date="2017-11" db="EMBL/GenBank/DDBJ databases">
        <authorList>
            <person name="Kajale S.C."/>
            <person name="Sharma A."/>
        </authorList>
    </citation>
    <scope>NUCLEOTIDE SEQUENCE</scope>
    <source>
        <strain evidence="2">LS1_42</strain>
    </source>
</reference>
<feature type="transmembrane region" description="Helical" evidence="1">
    <location>
        <begin position="299"/>
        <end position="319"/>
    </location>
</feature>
<keyword evidence="1" id="KW-0812">Transmembrane</keyword>
<feature type="transmembrane region" description="Helical" evidence="1">
    <location>
        <begin position="113"/>
        <end position="130"/>
    </location>
</feature>
<feature type="transmembrane region" description="Helical" evidence="1">
    <location>
        <begin position="277"/>
        <end position="293"/>
    </location>
</feature>
<dbReference type="PANTHER" id="PTHR37422">
    <property type="entry name" value="TEICHURONIC ACID BIOSYNTHESIS PROTEIN TUAE"/>
    <property type="match status" value="1"/>
</dbReference>
<evidence type="ECO:0000313" key="2">
    <source>
        <dbReference type="EMBL" id="TYL38886.1"/>
    </source>
</evidence>
<feature type="transmembrane region" description="Helical" evidence="1">
    <location>
        <begin position="137"/>
        <end position="169"/>
    </location>
</feature>
<dbReference type="AlphaFoldDB" id="A0A8J8TQH2"/>
<feature type="transmembrane region" description="Helical" evidence="1">
    <location>
        <begin position="241"/>
        <end position="265"/>
    </location>
</feature>
<evidence type="ECO:0000256" key="1">
    <source>
        <dbReference type="SAM" id="Phobius"/>
    </source>
</evidence>
<keyword evidence="1" id="KW-1133">Transmembrane helix</keyword>
<proteinExistence type="predicted"/>
<protein>
    <recommendedName>
        <fullName evidence="4">O-antigen ligase family protein</fullName>
    </recommendedName>
</protein>
<accession>A0A8J8TQH2</accession>
<sequence length="333" mass="36573">MPRVKSAIVALLVLYWLGLIHQFFVTGMTTYLPYVFLTPLSIVALVLVAPQLIRYDPLRYAISLSTLVVAFAVIGYLLLLSHHYLGVDASWTGRDSIGGYPVLITSVFENPNHFGIVTTIGTVSVIYAWLETRRTLWAVAIPVLVVAILFSYSRTALAAGAVGTIVLLFKEDRRIGIVVGTAAIVGLLAIVYHPFFEEYYRLADESFAGRMDVWEEAWLAATVDPFVGAAFDSGIRHHNSYVSVLLNAGFVAGGFYLLAVGGALALAARKSIRGDRWDAYVFATLLVICIQFLTESTTFGGLTTMSLLFGLYAGLIVQLPTGRLRRYERFESP</sequence>
<dbReference type="Proteomes" id="UP000766904">
    <property type="component" value="Unassembled WGS sequence"/>
</dbReference>
<feature type="transmembrane region" description="Helical" evidence="1">
    <location>
        <begin position="60"/>
        <end position="79"/>
    </location>
</feature>
<dbReference type="PANTHER" id="PTHR37422:SF13">
    <property type="entry name" value="LIPOPOLYSACCHARIDE BIOSYNTHESIS PROTEIN PA4999-RELATED"/>
    <property type="match status" value="1"/>
</dbReference>
<gene>
    <name evidence="2" type="ORF">CV102_10285</name>
</gene>
<feature type="transmembrane region" description="Helical" evidence="1">
    <location>
        <begin position="7"/>
        <end position="25"/>
    </location>
</feature>
<feature type="transmembrane region" description="Helical" evidence="1">
    <location>
        <begin position="31"/>
        <end position="53"/>
    </location>
</feature>
<dbReference type="EMBL" id="PHNJ01000004">
    <property type="protein sequence ID" value="TYL38886.1"/>
    <property type="molecule type" value="Genomic_DNA"/>
</dbReference>
<keyword evidence="3" id="KW-1185">Reference proteome</keyword>
<evidence type="ECO:0000313" key="3">
    <source>
        <dbReference type="Proteomes" id="UP000766904"/>
    </source>
</evidence>
<feature type="transmembrane region" description="Helical" evidence="1">
    <location>
        <begin position="175"/>
        <end position="196"/>
    </location>
</feature>
<organism evidence="2 3">
    <name type="scientific">Natronococcus pandeyae</name>
    <dbReference type="NCBI Taxonomy" id="2055836"/>
    <lineage>
        <taxon>Archaea</taxon>
        <taxon>Methanobacteriati</taxon>
        <taxon>Methanobacteriota</taxon>
        <taxon>Stenosarchaea group</taxon>
        <taxon>Halobacteria</taxon>
        <taxon>Halobacteriales</taxon>
        <taxon>Natrialbaceae</taxon>
        <taxon>Natronococcus</taxon>
    </lineage>
</organism>